<organism evidence="1 2">
    <name type="scientific">Ornithinibacillus halotolerans</name>
    <dbReference type="NCBI Taxonomy" id="1274357"/>
    <lineage>
        <taxon>Bacteria</taxon>
        <taxon>Bacillati</taxon>
        <taxon>Bacillota</taxon>
        <taxon>Bacilli</taxon>
        <taxon>Bacillales</taxon>
        <taxon>Bacillaceae</taxon>
        <taxon>Ornithinibacillus</taxon>
    </lineage>
</organism>
<dbReference type="EMBL" id="BMEY01000001">
    <property type="protein sequence ID" value="GGA60455.1"/>
    <property type="molecule type" value="Genomic_DNA"/>
</dbReference>
<dbReference type="SUPFAM" id="SSF52343">
    <property type="entry name" value="Ferredoxin reductase-like, C-terminal NADP-linked domain"/>
    <property type="match status" value="1"/>
</dbReference>
<evidence type="ECO:0008006" key="3">
    <source>
        <dbReference type="Google" id="ProtNLM"/>
    </source>
</evidence>
<evidence type="ECO:0000313" key="1">
    <source>
        <dbReference type="EMBL" id="GGA60455.1"/>
    </source>
</evidence>
<proteinExistence type="predicted"/>
<reference evidence="1" key="2">
    <citation type="submission" date="2020-09" db="EMBL/GenBank/DDBJ databases">
        <authorList>
            <person name="Sun Q."/>
            <person name="Zhou Y."/>
        </authorList>
    </citation>
    <scope>NUCLEOTIDE SEQUENCE</scope>
    <source>
        <strain evidence="1">CGMCC 1.12408</strain>
    </source>
</reference>
<dbReference type="AlphaFoldDB" id="A0A916W2A3"/>
<dbReference type="RefSeq" id="WP_188382682.1">
    <property type="nucleotide sequence ID" value="NZ_BMEY01000001.1"/>
</dbReference>
<dbReference type="InterPro" id="IPR017938">
    <property type="entry name" value="Riboflavin_synthase-like_b-brl"/>
</dbReference>
<name>A0A916W2A3_9BACI</name>
<dbReference type="Gene3D" id="2.40.30.10">
    <property type="entry name" value="Translation factors"/>
    <property type="match status" value="1"/>
</dbReference>
<keyword evidence="2" id="KW-1185">Reference proteome</keyword>
<gene>
    <name evidence="1" type="ORF">GCM10008025_00600</name>
</gene>
<evidence type="ECO:0000313" key="2">
    <source>
        <dbReference type="Proteomes" id="UP000613512"/>
    </source>
</evidence>
<dbReference type="SUPFAM" id="SSF63380">
    <property type="entry name" value="Riboflavin synthase domain-like"/>
    <property type="match status" value="1"/>
</dbReference>
<dbReference type="Proteomes" id="UP000613512">
    <property type="component" value="Unassembled WGS sequence"/>
</dbReference>
<dbReference type="InterPro" id="IPR039261">
    <property type="entry name" value="FNR_nucleotide-bd"/>
</dbReference>
<protein>
    <recommendedName>
        <fullName evidence="3">Dihydropteridine reductase</fullName>
    </recommendedName>
</protein>
<comment type="caution">
    <text evidence="1">The sequence shown here is derived from an EMBL/GenBank/DDBJ whole genome shotgun (WGS) entry which is preliminary data.</text>
</comment>
<dbReference type="Gene3D" id="3.40.50.80">
    <property type="entry name" value="Nucleotide-binding domain of ferredoxin-NADP reductase (FNR) module"/>
    <property type="match status" value="1"/>
</dbReference>
<reference evidence="1" key="1">
    <citation type="journal article" date="2014" name="Int. J. Syst. Evol. Microbiol.">
        <title>Complete genome sequence of Corynebacterium casei LMG S-19264T (=DSM 44701T), isolated from a smear-ripened cheese.</title>
        <authorList>
            <consortium name="US DOE Joint Genome Institute (JGI-PGF)"/>
            <person name="Walter F."/>
            <person name="Albersmeier A."/>
            <person name="Kalinowski J."/>
            <person name="Ruckert C."/>
        </authorList>
    </citation>
    <scope>NUCLEOTIDE SEQUENCE</scope>
    <source>
        <strain evidence="1">CGMCC 1.12408</strain>
    </source>
</reference>
<sequence>MQIYWTTINKIIEETPEVRTYMLDCPEDFTWEEGSHTHFALEGFNAGEKPNKGLVRHMSISTLPYEKLIGITTRIREQCSEFKGILRNLEVGSNVALFKTHSNVPLRREGKNVYLLSAGVGLATFRPLVLDYFNRPDDVQQIHSLNIDSSKDFLFTDIFTSSPEKKFISEFVDNREDYYEQVKDLAEDKDGIFYIVGSDEFLVENMKILRDKGIKPEQMMLDKRQRGLEALYSSVYGTENPLIAHTK</sequence>
<accession>A0A916W2A3</accession>